<name>A0A226WV29_CABSO</name>
<accession>A0A226WV29</accession>
<protein>
    <submittedName>
        <fullName evidence="1">Hydroxymethyltransferase</fullName>
    </submittedName>
</protein>
<keyword evidence="1" id="KW-0489">Methyltransferase</keyword>
<dbReference type="Proteomes" id="UP000214720">
    <property type="component" value="Unassembled WGS sequence"/>
</dbReference>
<dbReference type="AlphaFoldDB" id="A0A226WV29"/>
<dbReference type="GO" id="GO:0032259">
    <property type="term" value="P:methylation"/>
    <property type="evidence" value="ECO:0007669"/>
    <property type="project" value="UniProtKB-KW"/>
</dbReference>
<dbReference type="OrthoDB" id="1153097at2"/>
<gene>
    <name evidence="1" type="ORF">BSU04_28395</name>
</gene>
<evidence type="ECO:0000313" key="2">
    <source>
        <dbReference type="Proteomes" id="UP000214720"/>
    </source>
</evidence>
<proteinExistence type="predicted"/>
<evidence type="ECO:0000313" key="1">
    <source>
        <dbReference type="EMBL" id="OXC75056.1"/>
    </source>
</evidence>
<keyword evidence="1" id="KW-0808">Transferase</keyword>
<comment type="caution">
    <text evidence="1">The sequence shown here is derived from an EMBL/GenBank/DDBJ whole genome shotgun (WGS) entry which is preliminary data.</text>
</comment>
<organism evidence="1 2">
    <name type="scientific">Caballeronia sordidicola</name>
    <name type="common">Burkholderia sordidicola</name>
    <dbReference type="NCBI Taxonomy" id="196367"/>
    <lineage>
        <taxon>Bacteria</taxon>
        <taxon>Pseudomonadati</taxon>
        <taxon>Pseudomonadota</taxon>
        <taxon>Betaproteobacteria</taxon>
        <taxon>Burkholderiales</taxon>
        <taxon>Burkholderiaceae</taxon>
        <taxon>Caballeronia</taxon>
    </lineage>
</organism>
<dbReference type="RefSeq" id="WP_089163434.1">
    <property type="nucleotide sequence ID" value="NZ_MTHB01000191.1"/>
</dbReference>
<reference evidence="2" key="1">
    <citation type="submission" date="2017-01" db="EMBL/GenBank/DDBJ databases">
        <title>Genome Analysis of Deinococcus marmoris KOPRI26562.</title>
        <authorList>
            <person name="Kim J.H."/>
            <person name="Oh H.-M."/>
        </authorList>
    </citation>
    <scope>NUCLEOTIDE SEQUENCE [LARGE SCALE GENOMIC DNA]</scope>
    <source>
        <strain evidence="2">PAMC 26633</strain>
    </source>
</reference>
<dbReference type="EMBL" id="MTHB01000191">
    <property type="protein sequence ID" value="OXC75056.1"/>
    <property type="molecule type" value="Genomic_DNA"/>
</dbReference>
<sequence length="836" mass="88768">MKIEYDAIVGPNANEYYGTIIVSNLYYEDGSAITVNQFLAFHFHSPASVDGTAIEPAFSSWVTGDISAQTSEIGGGVFDVNASIAVTQSYTMQRSDTITIGVNGDLLTDPNTWLDSFTFAADETPAISGTVSVTCAPAPDPALAGVAPVLTFAQGDVIDTMSVCYGTTCSMAIEQGSYTVTGESVSTSDETVIAPLVIKPTAIGIEAGETTGIGVTFGPVEYYSALDISIGALTGLSTETLNVTLTDSATGATLAMFNCTTNSVTSLRKLPLSGYALVSIQNIALNDVDYSFNVPRFALKNALQTVVVDNSMVSAKNVDTSGYVTVAINVTAAQSVDRTTDLRLIGGTMSYVQTVSATSQQSAFSAKVQPGEYTVATSDLLSAGIVYVVEAPPRLTVARGASAELDVTITASANLNVRGFPAYLCFGGCADLTPSNLADFVAARTTSVFDYAGTDGAGDSSVYLTDDVQTRTTIELARNVETQLGNVQPVLPVMISYTCNLSLGDTPGILANADAHAHSFANYILALNIATDAIDNTHPVPAGFIVNPDFLGACEQADFGPAYAMPVRVPLQQALEHWSITAVIPAAITENIAGYVLAVNWLTRMVAPSVTFGWQINLWGVGYSEWIYQDDVDPAQMARQTADYVASLGVYSGPYAPDFLAIDRYEADDFTQRAAANGYCYGPREWNRYFDFCKSVSRALKLPVMPWQMPASRIPTTTDLVATDFDSQHWGTGGSCLLGDPAIGSDYHHVNPKILALQFPEAFQQNMGATAEDMFIRSEPFDISNPLYGDFPLRGIFSVLLGGGATTGMVSAIGNPESWARGKLNAYMDSPIPFDK</sequence>
<dbReference type="GO" id="GO:0008168">
    <property type="term" value="F:methyltransferase activity"/>
    <property type="evidence" value="ECO:0007669"/>
    <property type="project" value="UniProtKB-KW"/>
</dbReference>